<dbReference type="InterPro" id="IPR021109">
    <property type="entry name" value="Peptidase_aspartic_dom_sf"/>
</dbReference>
<comment type="similarity">
    <text evidence="1">Belongs to the peptidase A1 family.</text>
</comment>
<dbReference type="RefSeq" id="XP_008807681.2">
    <property type="nucleotide sequence ID" value="XM_008809459.3"/>
</dbReference>
<feature type="active site" evidence="2">
    <location>
        <position position="275"/>
    </location>
</feature>
<keyword evidence="5" id="KW-1185">Reference proteome</keyword>
<dbReference type="PROSITE" id="PS00141">
    <property type="entry name" value="ASP_PROTEASE"/>
    <property type="match status" value="1"/>
</dbReference>
<dbReference type="GO" id="GO:0006508">
    <property type="term" value="P:proteolysis"/>
    <property type="evidence" value="ECO:0007669"/>
    <property type="project" value="InterPro"/>
</dbReference>
<evidence type="ECO:0000313" key="6">
    <source>
        <dbReference type="RefSeq" id="XP_008807681.2"/>
    </source>
</evidence>
<gene>
    <name evidence="6" type="primary">LOC103719968</name>
</gene>
<feature type="active site" evidence="2">
    <location>
        <position position="88"/>
    </location>
</feature>
<accession>A0A8B7CW39</accession>
<dbReference type="Pfam" id="PF14541">
    <property type="entry name" value="TAXi_C"/>
    <property type="match status" value="1"/>
</dbReference>
<keyword evidence="3" id="KW-0732">Signal</keyword>
<sequence length="420" mass="45368">MGGKGAVLLVALLVAASDLAAILSCSAAANLYATALPMKPKASPPPQIDAGHGVGAYLPLQGNVYPQGKFYVQISFGNSQNFYSLDIDTGSDVPWVQCEVPPQAVYPRPPMDKLIPCDDPRCRALHASAGARPCKSPERCDFLVQYVDDSAEGVLIADTLTLRLTNGSIVHPLVAFGCGRWRNDKDRATTDGMLGLGSGEISILSQLSSQGVFGKLVAHCLGSRGGGFFFMGDDMLPSGKVTWAPMTRSFHYSPGPASLFWGNQPLGSNLMVLLDSGTTYTYFGLQPYNNFISTLNGHVSKQPLTRAYDDHWLPYCWRGPRPFSSIADAQGYFKQLELRFADGAASMKIPPANYLIISEHHNACLGILNGTEEGLQSNINLIGDISMLDLLVVYDNDKQRIGWASADCSRAFKSATYPLE</sequence>
<organism evidence="5 6">
    <name type="scientific">Phoenix dactylifera</name>
    <name type="common">Date palm</name>
    <dbReference type="NCBI Taxonomy" id="42345"/>
    <lineage>
        <taxon>Eukaryota</taxon>
        <taxon>Viridiplantae</taxon>
        <taxon>Streptophyta</taxon>
        <taxon>Embryophyta</taxon>
        <taxon>Tracheophyta</taxon>
        <taxon>Spermatophyta</taxon>
        <taxon>Magnoliopsida</taxon>
        <taxon>Liliopsida</taxon>
        <taxon>Arecaceae</taxon>
        <taxon>Coryphoideae</taxon>
        <taxon>Phoeniceae</taxon>
        <taxon>Phoenix</taxon>
    </lineage>
</organism>
<dbReference type="SUPFAM" id="SSF50630">
    <property type="entry name" value="Acid proteases"/>
    <property type="match status" value="1"/>
</dbReference>
<dbReference type="Pfam" id="PF14543">
    <property type="entry name" value="TAXi_N"/>
    <property type="match status" value="1"/>
</dbReference>
<dbReference type="PANTHER" id="PTHR13683:SF800">
    <property type="entry name" value="EUKARYOTIC ASPARTYL PROTEASE FAMILY PROTEIN"/>
    <property type="match status" value="1"/>
</dbReference>
<evidence type="ECO:0000256" key="2">
    <source>
        <dbReference type="PIRSR" id="PIRSR601461-1"/>
    </source>
</evidence>
<dbReference type="Gene3D" id="2.40.70.10">
    <property type="entry name" value="Acid Proteases"/>
    <property type="match status" value="2"/>
</dbReference>
<dbReference type="InterPro" id="IPR032799">
    <property type="entry name" value="TAXi_C"/>
</dbReference>
<dbReference type="InterPro" id="IPR033121">
    <property type="entry name" value="PEPTIDASE_A1"/>
</dbReference>
<evidence type="ECO:0000259" key="4">
    <source>
        <dbReference type="PROSITE" id="PS51767"/>
    </source>
</evidence>
<dbReference type="OrthoDB" id="771136at2759"/>
<dbReference type="InterPro" id="IPR001461">
    <property type="entry name" value="Aspartic_peptidase_A1"/>
</dbReference>
<reference evidence="5" key="1">
    <citation type="journal article" date="2019" name="Nat. Commun.">
        <title>Genome-wide association mapping of date palm fruit traits.</title>
        <authorList>
            <person name="Hazzouri K.M."/>
            <person name="Gros-Balthazard M."/>
            <person name="Flowers J.M."/>
            <person name="Copetti D."/>
            <person name="Lemansour A."/>
            <person name="Lebrun M."/>
            <person name="Masmoudi K."/>
            <person name="Ferrand S."/>
            <person name="Dhar M.I."/>
            <person name="Fresquez Z.A."/>
            <person name="Rosas U."/>
            <person name="Zhang J."/>
            <person name="Talag J."/>
            <person name="Lee S."/>
            <person name="Kudrna D."/>
            <person name="Powell R.F."/>
            <person name="Leitch I.J."/>
            <person name="Krueger R.R."/>
            <person name="Wing R.A."/>
            <person name="Amiri K.M.A."/>
            <person name="Purugganan M.D."/>
        </authorList>
    </citation>
    <scope>NUCLEOTIDE SEQUENCE [LARGE SCALE GENOMIC DNA]</scope>
    <source>
        <strain evidence="5">cv. Khalas</strain>
    </source>
</reference>
<dbReference type="AlphaFoldDB" id="A0A8B7CW39"/>
<feature type="signal peptide" evidence="3">
    <location>
        <begin position="1"/>
        <end position="21"/>
    </location>
</feature>
<dbReference type="KEGG" id="pda:103719968"/>
<evidence type="ECO:0000256" key="3">
    <source>
        <dbReference type="SAM" id="SignalP"/>
    </source>
</evidence>
<protein>
    <submittedName>
        <fullName evidence="6">Aspartic proteinase Asp1-like</fullName>
    </submittedName>
</protein>
<reference evidence="6" key="2">
    <citation type="submission" date="2025-08" db="UniProtKB">
        <authorList>
            <consortium name="RefSeq"/>
        </authorList>
    </citation>
    <scope>IDENTIFICATION</scope>
    <source>
        <tissue evidence="6">Young leaves</tissue>
    </source>
</reference>
<name>A0A8B7CW39_PHODC</name>
<dbReference type="PROSITE" id="PS51767">
    <property type="entry name" value="PEPTIDASE_A1"/>
    <property type="match status" value="1"/>
</dbReference>
<dbReference type="GO" id="GO:0004190">
    <property type="term" value="F:aspartic-type endopeptidase activity"/>
    <property type="evidence" value="ECO:0007669"/>
    <property type="project" value="InterPro"/>
</dbReference>
<dbReference type="InterPro" id="IPR001969">
    <property type="entry name" value="Aspartic_peptidase_AS"/>
</dbReference>
<feature type="domain" description="Peptidase A1" evidence="4">
    <location>
        <begin position="70"/>
        <end position="404"/>
    </location>
</feature>
<proteinExistence type="inferred from homology"/>
<evidence type="ECO:0000313" key="5">
    <source>
        <dbReference type="Proteomes" id="UP000228380"/>
    </source>
</evidence>
<dbReference type="PANTHER" id="PTHR13683">
    <property type="entry name" value="ASPARTYL PROTEASES"/>
    <property type="match status" value="1"/>
</dbReference>
<dbReference type="GeneID" id="103719968"/>
<evidence type="ECO:0000256" key="1">
    <source>
        <dbReference type="ARBA" id="ARBA00007447"/>
    </source>
</evidence>
<dbReference type="InterPro" id="IPR032861">
    <property type="entry name" value="TAXi_N"/>
</dbReference>
<feature type="chain" id="PRO_5034726417" evidence="3">
    <location>
        <begin position="22"/>
        <end position="420"/>
    </location>
</feature>
<dbReference type="Proteomes" id="UP000228380">
    <property type="component" value="Chromosome 10"/>
</dbReference>